<proteinExistence type="predicted"/>
<gene>
    <name evidence="1" type="ORF">S01H1_41031</name>
</gene>
<protein>
    <submittedName>
        <fullName evidence="1">Uncharacterized protein</fullName>
    </submittedName>
</protein>
<sequence>MAITLVGVGPQVTDTSTPLTITLPAGVAENDLLILILCSREDNPQPVFTPPGGWTRRGSGSFQDLGNTGLALEVWYKFASPAEAAPEVAVNDASP</sequence>
<accession>X0VE27</accession>
<dbReference type="AlphaFoldDB" id="X0VE27"/>
<reference evidence="1" key="1">
    <citation type="journal article" date="2014" name="Front. Microbiol.">
        <title>High frequency of phylogenetically diverse reductive dehalogenase-homologous genes in deep subseafloor sedimentary metagenomes.</title>
        <authorList>
            <person name="Kawai M."/>
            <person name="Futagami T."/>
            <person name="Toyoda A."/>
            <person name="Takaki Y."/>
            <person name="Nishi S."/>
            <person name="Hori S."/>
            <person name="Arai W."/>
            <person name="Tsubouchi T."/>
            <person name="Morono Y."/>
            <person name="Uchiyama I."/>
            <person name="Ito T."/>
            <person name="Fujiyama A."/>
            <person name="Inagaki F."/>
            <person name="Takami H."/>
        </authorList>
    </citation>
    <scope>NUCLEOTIDE SEQUENCE</scope>
    <source>
        <strain evidence="1">Expedition CK06-06</strain>
    </source>
</reference>
<evidence type="ECO:0000313" key="1">
    <source>
        <dbReference type="EMBL" id="GAG10733.1"/>
    </source>
</evidence>
<feature type="non-terminal residue" evidence="1">
    <location>
        <position position="95"/>
    </location>
</feature>
<comment type="caution">
    <text evidence="1">The sequence shown here is derived from an EMBL/GenBank/DDBJ whole genome shotgun (WGS) entry which is preliminary data.</text>
</comment>
<dbReference type="EMBL" id="BARS01026006">
    <property type="protein sequence ID" value="GAG10733.1"/>
    <property type="molecule type" value="Genomic_DNA"/>
</dbReference>
<organism evidence="1">
    <name type="scientific">marine sediment metagenome</name>
    <dbReference type="NCBI Taxonomy" id="412755"/>
    <lineage>
        <taxon>unclassified sequences</taxon>
        <taxon>metagenomes</taxon>
        <taxon>ecological metagenomes</taxon>
    </lineage>
</organism>
<name>X0VE27_9ZZZZ</name>